<dbReference type="InterPro" id="IPR020846">
    <property type="entry name" value="MFS_dom"/>
</dbReference>
<evidence type="ECO:0000256" key="2">
    <source>
        <dbReference type="ARBA" id="ARBA00022448"/>
    </source>
</evidence>
<evidence type="ECO:0000313" key="10">
    <source>
        <dbReference type="Proteomes" id="UP000036700"/>
    </source>
</evidence>
<evidence type="ECO:0000313" key="9">
    <source>
        <dbReference type="EMBL" id="AKJ69429.1"/>
    </source>
</evidence>
<dbReference type="Gene3D" id="1.20.1250.20">
    <property type="entry name" value="MFS general substrate transporter like domains"/>
    <property type="match status" value="2"/>
</dbReference>
<sequence length="441" mass="46391">MEATLNAPARPALTQRQVVAAIAFSGLGWAFDLFDLFILLYVAPILAKVFFPSGQQMLSLAGVYAAFTATLIMRPVGGYLFGRYADKNGRRRSMVVAATGVGLSTALMGTLPTVAVIGGLATVLFLALRLIQGVFMGGMVASTHTLGTESISPGRRGLASGIISGGGSGVGKLFASLAFLLVSAVFHGPSFQVWGWRVMFFTGLISSFLGLFVFTRLHESPLWEALQQDAKHGRSASPAQAVESSRLGHFMPTILLCIVLTTAGGGLSYLTSGYLPTFMKLVDHVKPTDLGLILSMAALVVIASSVLAGYLSDVMGRRRAMAVYGVVSLIAIPLLYHGLSMTTDLRMIGLYAVLLSGVGTFCYAPLLIVLNERFPTALRSSGTAISWNIGFALGGSMPVIVSLLARLSANLSVALAISTGLLAALYLIGVYLVPAKKNLMG</sequence>
<dbReference type="AlphaFoldDB" id="A0A0G3ETV4"/>
<dbReference type="KEGG" id="ptx:ABW99_15620"/>
<feature type="transmembrane region" description="Helical" evidence="7">
    <location>
        <begin position="323"/>
        <end position="342"/>
    </location>
</feature>
<keyword evidence="10" id="KW-1185">Reference proteome</keyword>
<proteinExistence type="predicted"/>
<accession>A0A0G3ETV4</accession>
<dbReference type="GO" id="GO:0005886">
    <property type="term" value="C:plasma membrane"/>
    <property type="evidence" value="ECO:0007669"/>
    <property type="project" value="UniProtKB-SubCell"/>
</dbReference>
<dbReference type="RefSeq" id="WP_047215337.1">
    <property type="nucleotide sequence ID" value="NZ_CP011568.3"/>
</dbReference>
<reference evidence="10" key="1">
    <citation type="submission" date="2015-06" db="EMBL/GenBank/DDBJ databases">
        <authorList>
            <person name="Lim Y.L."/>
            <person name="Ee R."/>
            <person name="Yong D."/>
            <person name="How K.Y."/>
            <person name="Yin W.F."/>
            <person name="Chan K.G."/>
        </authorList>
    </citation>
    <scope>NUCLEOTIDE SEQUENCE [LARGE SCALE GENOMIC DNA]</scope>
    <source>
        <strain evidence="10">DSM 25325</strain>
    </source>
</reference>
<dbReference type="SUPFAM" id="SSF103473">
    <property type="entry name" value="MFS general substrate transporter"/>
    <property type="match status" value="1"/>
</dbReference>
<evidence type="ECO:0000256" key="3">
    <source>
        <dbReference type="ARBA" id="ARBA00022475"/>
    </source>
</evidence>
<feature type="transmembrane region" description="Helical" evidence="7">
    <location>
        <begin position="63"/>
        <end position="82"/>
    </location>
</feature>
<evidence type="ECO:0000256" key="7">
    <source>
        <dbReference type="SAM" id="Phobius"/>
    </source>
</evidence>
<keyword evidence="6 7" id="KW-0472">Membrane</keyword>
<organism evidence="9 10">
    <name type="scientific">Pandoraea thiooxydans</name>
    <dbReference type="NCBI Taxonomy" id="445709"/>
    <lineage>
        <taxon>Bacteria</taxon>
        <taxon>Pseudomonadati</taxon>
        <taxon>Pseudomonadota</taxon>
        <taxon>Betaproteobacteria</taxon>
        <taxon>Burkholderiales</taxon>
        <taxon>Burkholderiaceae</taxon>
        <taxon>Pandoraea</taxon>
    </lineage>
</organism>
<evidence type="ECO:0000256" key="1">
    <source>
        <dbReference type="ARBA" id="ARBA00004651"/>
    </source>
</evidence>
<feature type="transmembrane region" description="Helical" evidence="7">
    <location>
        <begin position="158"/>
        <end position="182"/>
    </location>
</feature>
<feature type="transmembrane region" description="Helical" evidence="7">
    <location>
        <begin position="290"/>
        <end position="311"/>
    </location>
</feature>
<feature type="transmembrane region" description="Helical" evidence="7">
    <location>
        <begin position="94"/>
        <end position="117"/>
    </location>
</feature>
<feature type="domain" description="Major facilitator superfamily (MFS) profile" evidence="8">
    <location>
        <begin position="21"/>
        <end position="437"/>
    </location>
</feature>
<dbReference type="PATRIC" id="fig|445709.3.peg.3305"/>
<evidence type="ECO:0000259" key="8">
    <source>
        <dbReference type="PROSITE" id="PS50850"/>
    </source>
</evidence>
<dbReference type="PROSITE" id="PS00217">
    <property type="entry name" value="SUGAR_TRANSPORT_2"/>
    <property type="match status" value="1"/>
</dbReference>
<feature type="transmembrane region" description="Helical" evidence="7">
    <location>
        <begin position="18"/>
        <end position="43"/>
    </location>
</feature>
<comment type="subcellular location">
    <subcellularLocation>
        <location evidence="1">Cell membrane</location>
        <topology evidence="1">Multi-pass membrane protein</topology>
    </subcellularLocation>
</comment>
<dbReference type="STRING" id="445709.ABW99_15620"/>
<dbReference type="InterPro" id="IPR036259">
    <property type="entry name" value="MFS_trans_sf"/>
</dbReference>
<feature type="transmembrane region" description="Helical" evidence="7">
    <location>
        <begin position="123"/>
        <end position="146"/>
    </location>
</feature>
<keyword evidence="4 7" id="KW-0812">Transmembrane</keyword>
<dbReference type="PANTHER" id="PTHR43045">
    <property type="entry name" value="SHIKIMATE TRANSPORTER"/>
    <property type="match status" value="1"/>
</dbReference>
<evidence type="ECO:0000256" key="6">
    <source>
        <dbReference type="ARBA" id="ARBA00023136"/>
    </source>
</evidence>
<evidence type="ECO:0000256" key="5">
    <source>
        <dbReference type="ARBA" id="ARBA00022989"/>
    </source>
</evidence>
<dbReference type="Pfam" id="PF07690">
    <property type="entry name" value="MFS_1"/>
    <property type="match status" value="1"/>
</dbReference>
<dbReference type="EMBL" id="CP011568">
    <property type="protein sequence ID" value="AKJ69429.1"/>
    <property type="molecule type" value="Genomic_DNA"/>
</dbReference>
<dbReference type="Proteomes" id="UP000036700">
    <property type="component" value="Chromosome"/>
</dbReference>
<dbReference type="GO" id="GO:0022857">
    <property type="term" value="F:transmembrane transporter activity"/>
    <property type="evidence" value="ECO:0007669"/>
    <property type="project" value="InterPro"/>
</dbReference>
<name>A0A0G3ETV4_9BURK</name>
<dbReference type="PROSITE" id="PS50850">
    <property type="entry name" value="MFS"/>
    <property type="match status" value="1"/>
</dbReference>
<dbReference type="InterPro" id="IPR011701">
    <property type="entry name" value="MFS"/>
</dbReference>
<dbReference type="PROSITE" id="PS00216">
    <property type="entry name" value="SUGAR_TRANSPORT_1"/>
    <property type="match status" value="1"/>
</dbReference>
<keyword evidence="3" id="KW-1003">Cell membrane</keyword>
<dbReference type="InterPro" id="IPR005829">
    <property type="entry name" value="Sugar_transporter_CS"/>
</dbReference>
<protein>
    <submittedName>
        <fullName evidence="9">MFS transporter</fullName>
    </submittedName>
</protein>
<evidence type="ECO:0000256" key="4">
    <source>
        <dbReference type="ARBA" id="ARBA00022692"/>
    </source>
</evidence>
<feature type="transmembrane region" description="Helical" evidence="7">
    <location>
        <begin position="411"/>
        <end position="433"/>
    </location>
</feature>
<gene>
    <name evidence="9" type="ORF">ABW99_15620</name>
</gene>
<feature type="transmembrane region" description="Helical" evidence="7">
    <location>
        <begin position="348"/>
        <end position="370"/>
    </location>
</feature>
<feature type="transmembrane region" description="Helical" evidence="7">
    <location>
        <begin position="194"/>
        <end position="214"/>
    </location>
</feature>
<dbReference type="PANTHER" id="PTHR43045:SF1">
    <property type="entry name" value="SHIKIMATE TRANSPORTER"/>
    <property type="match status" value="1"/>
</dbReference>
<keyword evidence="2" id="KW-0813">Transport</keyword>
<feature type="transmembrane region" description="Helical" evidence="7">
    <location>
        <begin position="382"/>
        <end position="405"/>
    </location>
</feature>
<feature type="transmembrane region" description="Helical" evidence="7">
    <location>
        <begin position="250"/>
        <end position="270"/>
    </location>
</feature>
<keyword evidence="5 7" id="KW-1133">Transmembrane helix</keyword>